<dbReference type="InterPro" id="IPR001544">
    <property type="entry name" value="Aminotrans_IV"/>
</dbReference>
<proteinExistence type="inferred from homology"/>
<sequence length="293" mass="33953">MLPQIPGKSYPNEVCLNGEWMKPEEAQISVFDRGFMLGDALYEVIPFYDGKVFALEEHLDRLKYSLSQIRFDFEVKKLVPFILQAVERSSYAEEDAAVYLQLSRGTAPRTHFFPQSSEPNFLVYSFPVKLKDFEQRSWRLLLAEDIRWHRCDIKTTSYLANTMLNDESHRLGLDETLLFRDGKITEGSHSTAFFVKDNVIYTHPEGPEILSGITRKIVIDLCRELSLDIREESYRLEDFENLDEVFLTGTTTQVMMITDIFFEGSKIFSRPEAGPVTQKLQKAFKEKTRNCQA</sequence>
<accession>A0A9X2KZE7</accession>
<dbReference type="PANTHER" id="PTHR42743">
    <property type="entry name" value="AMINO-ACID AMINOTRANSFERASE"/>
    <property type="match status" value="1"/>
</dbReference>
<name>A0A9X2KZE7_9FLAO</name>
<dbReference type="GO" id="GO:0046394">
    <property type="term" value="P:carboxylic acid biosynthetic process"/>
    <property type="evidence" value="ECO:0007669"/>
    <property type="project" value="UniProtKB-ARBA"/>
</dbReference>
<dbReference type="Gene3D" id="3.30.470.10">
    <property type="match status" value="1"/>
</dbReference>
<dbReference type="InterPro" id="IPR043131">
    <property type="entry name" value="BCAT-like_N"/>
</dbReference>
<dbReference type="PANTHER" id="PTHR42743:SF10">
    <property type="entry name" value="D-ALANINE AMINOTRANSFERASE"/>
    <property type="match status" value="1"/>
</dbReference>
<evidence type="ECO:0000313" key="5">
    <source>
        <dbReference type="Proteomes" id="UP001155280"/>
    </source>
</evidence>
<dbReference type="AlphaFoldDB" id="A0A9X2KZE7"/>
<dbReference type="GO" id="GO:0005829">
    <property type="term" value="C:cytosol"/>
    <property type="evidence" value="ECO:0007669"/>
    <property type="project" value="TreeGrafter"/>
</dbReference>
<organism evidence="4 5">
    <name type="scientific">Christiangramia oceanisediminis</name>
    <dbReference type="NCBI Taxonomy" id="2920386"/>
    <lineage>
        <taxon>Bacteria</taxon>
        <taxon>Pseudomonadati</taxon>
        <taxon>Bacteroidota</taxon>
        <taxon>Flavobacteriia</taxon>
        <taxon>Flavobacteriales</taxon>
        <taxon>Flavobacteriaceae</taxon>
        <taxon>Christiangramia</taxon>
    </lineage>
</organism>
<protein>
    <submittedName>
        <fullName evidence="4">Aminotransferase class IV</fullName>
    </submittedName>
</protein>
<evidence type="ECO:0000256" key="1">
    <source>
        <dbReference type="ARBA" id="ARBA00001933"/>
    </source>
</evidence>
<dbReference type="GO" id="GO:0008652">
    <property type="term" value="P:amino acid biosynthetic process"/>
    <property type="evidence" value="ECO:0007669"/>
    <property type="project" value="UniProtKB-ARBA"/>
</dbReference>
<evidence type="ECO:0000256" key="2">
    <source>
        <dbReference type="ARBA" id="ARBA00009320"/>
    </source>
</evidence>
<dbReference type="SUPFAM" id="SSF56752">
    <property type="entry name" value="D-aminoacid aminotransferase-like PLP-dependent enzymes"/>
    <property type="match status" value="1"/>
</dbReference>
<comment type="cofactor">
    <cofactor evidence="1">
        <name>pyridoxal 5'-phosphate</name>
        <dbReference type="ChEBI" id="CHEBI:597326"/>
    </cofactor>
</comment>
<reference evidence="4" key="1">
    <citation type="submission" date="2022-07" db="EMBL/GenBank/DDBJ databases">
        <title>Gramela sediminis sp. nov., isolated from deep-sea sediment of the Indian Ocean.</title>
        <authorList>
            <person name="Shi H."/>
        </authorList>
    </citation>
    <scope>NUCLEOTIDE SEQUENCE</scope>
    <source>
        <strain evidence="4">GC03-9</strain>
    </source>
</reference>
<dbReference type="InterPro" id="IPR043132">
    <property type="entry name" value="BCAT-like_C"/>
</dbReference>
<dbReference type="FunFam" id="3.20.10.10:FF:000002">
    <property type="entry name" value="D-alanine aminotransferase"/>
    <property type="match status" value="1"/>
</dbReference>
<keyword evidence="5" id="KW-1185">Reference proteome</keyword>
<comment type="caution">
    <text evidence="4">The sequence shown here is derived from an EMBL/GenBank/DDBJ whole genome shotgun (WGS) entry which is preliminary data.</text>
</comment>
<evidence type="ECO:0000313" key="4">
    <source>
        <dbReference type="EMBL" id="MCP9201044.1"/>
    </source>
</evidence>
<dbReference type="GO" id="GO:0008483">
    <property type="term" value="F:transaminase activity"/>
    <property type="evidence" value="ECO:0007669"/>
    <property type="project" value="UniProtKB-KW"/>
</dbReference>
<keyword evidence="4" id="KW-0032">Aminotransferase</keyword>
<dbReference type="EMBL" id="JANCNS010000003">
    <property type="protein sequence ID" value="MCP9201044.1"/>
    <property type="molecule type" value="Genomic_DNA"/>
</dbReference>
<comment type="similarity">
    <text evidence="2">Belongs to the class-IV pyridoxal-phosphate-dependent aminotransferase family.</text>
</comment>
<dbReference type="RefSeq" id="WP_241552712.1">
    <property type="nucleotide sequence ID" value="NZ_JANCNS010000003.1"/>
</dbReference>
<evidence type="ECO:0000256" key="3">
    <source>
        <dbReference type="ARBA" id="ARBA00022898"/>
    </source>
</evidence>
<dbReference type="Pfam" id="PF01063">
    <property type="entry name" value="Aminotran_4"/>
    <property type="match status" value="1"/>
</dbReference>
<dbReference type="InterPro" id="IPR050571">
    <property type="entry name" value="Class-IV_PLP-Dep_Aminotrnsfr"/>
</dbReference>
<gene>
    <name evidence="4" type="ORF">MKO06_14090</name>
</gene>
<dbReference type="Gene3D" id="3.20.10.10">
    <property type="entry name" value="D-amino Acid Aminotransferase, subunit A, domain 2"/>
    <property type="match status" value="1"/>
</dbReference>
<keyword evidence="3" id="KW-0663">Pyridoxal phosphate</keyword>
<dbReference type="InterPro" id="IPR036038">
    <property type="entry name" value="Aminotransferase-like"/>
</dbReference>
<keyword evidence="4" id="KW-0808">Transferase</keyword>
<dbReference type="Proteomes" id="UP001155280">
    <property type="component" value="Unassembled WGS sequence"/>
</dbReference>